<accession>A0A6A6JPZ8</accession>
<feature type="compositionally biased region" description="Gly residues" evidence="1">
    <location>
        <begin position="318"/>
        <end position="327"/>
    </location>
</feature>
<dbReference type="AlphaFoldDB" id="A0A6A6JPZ8"/>
<gene>
    <name evidence="2" type="ORF">EI97DRAFT_499289</name>
</gene>
<feature type="region of interest" description="Disordered" evidence="1">
    <location>
        <begin position="172"/>
        <end position="395"/>
    </location>
</feature>
<feature type="compositionally biased region" description="Basic and acidic residues" evidence="1">
    <location>
        <begin position="249"/>
        <end position="258"/>
    </location>
</feature>
<evidence type="ECO:0000256" key="1">
    <source>
        <dbReference type="SAM" id="MobiDB-lite"/>
    </source>
</evidence>
<feature type="compositionally biased region" description="Basic residues" evidence="1">
    <location>
        <begin position="385"/>
        <end position="395"/>
    </location>
</feature>
<evidence type="ECO:0000313" key="2">
    <source>
        <dbReference type="EMBL" id="KAF2278701.1"/>
    </source>
</evidence>
<feature type="compositionally biased region" description="Low complexity" evidence="1">
    <location>
        <begin position="35"/>
        <end position="46"/>
    </location>
</feature>
<evidence type="ECO:0000313" key="3">
    <source>
        <dbReference type="Proteomes" id="UP000800097"/>
    </source>
</evidence>
<feature type="compositionally biased region" description="Acidic residues" evidence="1">
    <location>
        <begin position="179"/>
        <end position="195"/>
    </location>
</feature>
<reference evidence="2" key="1">
    <citation type="journal article" date="2020" name="Stud. Mycol.">
        <title>101 Dothideomycetes genomes: a test case for predicting lifestyles and emergence of pathogens.</title>
        <authorList>
            <person name="Haridas S."/>
            <person name="Albert R."/>
            <person name="Binder M."/>
            <person name="Bloem J."/>
            <person name="Labutti K."/>
            <person name="Salamov A."/>
            <person name="Andreopoulos B."/>
            <person name="Baker S."/>
            <person name="Barry K."/>
            <person name="Bills G."/>
            <person name="Bluhm B."/>
            <person name="Cannon C."/>
            <person name="Castanera R."/>
            <person name="Culley D."/>
            <person name="Daum C."/>
            <person name="Ezra D."/>
            <person name="Gonzalez J."/>
            <person name="Henrissat B."/>
            <person name="Kuo A."/>
            <person name="Liang C."/>
            <person name="Lipzen A."/>
            <person name="Lutzoni F."/>
            <person name="Magnuson J."/>
            <person name="Mondo S."/>
            <person name="Nolan M."/>
            <person name="Ohm R."/>
            <person name="Pangilinan J."/>
            <person name="Park H.-J."/>
            <person name="Ramirez L."/>
            <person name="Alfaro M."/>
            <person name="Sun H."/>
            <person name="Tritt A."/>
            <person name="Yoshinaga Y."/>
            <person name="Zwiers L.-H."/>
            <person name="Turgeon B."/>
            <person name="Goodwin S."/>
            <person name="Spatafora J."/>
            <person name="Crous P."/>
            <person name="Grigoriev I."/>
        </authorList>
    </citation>
    <scope>NUCLEOTIDE SEQUENCE</scope>
    <source>
        <strain evidence="2">CBS 379.55</strain>
    </source>
</reference>
<feature type="compositionally biased region" description="Acidic residues" evidence="1">
    <location>
        <begin position="334"/>
        <end position="360"/>
    </location>
</feature>
<keyword evidence="3" id="KW-1185">Reference proteome</keyword>
<feature type="region of interest" description="Disordered" evidence="1">
    <location>
        <begin position="1"/>
        <end position="78"/>
    </location>
</feature>
<feature type="compositionally biased region" description="Basic and acidic residues" evidence="1">
    <location>
        <begin position="216"/>
        <end position="238"/>
    </location>
</feature>
<dbReference type="RefSeq" id="XP_033656240.1">
    <property type="nucleotide sequence ID" value="XM_033802600.1"/>
</dbReference>
<feature type="compositionally biased region" description="Basic and acidic residues" evidence="1">
    <location>
        <begin position="198"/>
        <end position="209"/>
    </location>
</feature>
<feature type="compositionally biased region" description="Low complexity" evidence="1">
    <location>
        <begin position="276"/>
        <end position="292"/>
    </location>
</feature>
<proteinExistence type="predicted"/>
<sequence length="395" mass="42675">MAKETTTPEPRRAGTPQPSKSTHSHNDNVDEDCEVVTVPANTPVTPQGDALDANDTEKTVNPQPDDPHAIGDGTQPAVGRDISVRECMDYMDYIERLSHSILVPRKVNPRVILSRHVPSSSNPAPQFRAYVLAGEERARKNIFKVEGLIGEDSQTREEALRSLRGLVEDKAAGERYDERDDGYDQVAGDDEEAGEGDGQGKAKGNENDKKRKRGKQDKGKEKAQEEVGRKEAPADKTKAKTKVGNHSKPVIEKKRDDADTNGENANRNRATHKPNAKAAPQPQAKSQKGPQASGKSVVATEAEKEKSSAVDKNASGGKQQGTEGGVGDVSPSSESDELSSVVDEEEEGEGDGDDKDDYDEFPAKRQKSGESAPESAGNRPGLRSARTRAPQKARR</sequence>
<name>A0A6A6JPZ8_WESOR</name>
<protein>
    <submittedName>
        <fullName evidence="2">Uncharacterized protein</fullName>
    </submittedName>
</protein>
<organism evidence="2 3">
    <name type="scientific">Westerdykella ornata</name>
    <dbReference type="NCBI Taxonomy" id="318751"/>
    <lineage>
        <taxon>Eukaryota</taxon>
        <taxon>Fungi</taxon>
        <taxon>Dikarya</taxon>
        <taxon>Ascomycota</taxon>
        <taxon>Pezizomycotina</taxon>
        <taxon>Dothideomycetes</taxon>
        <taxon>Pleosporomycetidae</taxon>
        <taxon>Pleosporales</taxon>
        <taxon>Sporormiaceae</taxon>
        <taxon>Westerdykella</taxon>
    </lineage>
</organism>
<dbReference type="Proteomes" id="UP000800097">
    <property type="component" value="Unassembled WGS sequence"/>
</dbReference>
<dbReference type="GeneID" id="54555775"/>
<dbReference type="EMBL" id="ML986487">
    <property type="protein sequence ID" value="KAF2278701.1"/>
    <property type="molecule type" value="Genomic_DNA"/>
</dbReference>